<dbReference type="RefSeq" id="WP_012321100.1">
    <property type="nucleotide sequence ID" value="NC_010505.1"/>
</dbReference>
<evidence type="ECO:0000313" key="3">
    <source>
        <dbReference type="Proteomes" id="UP000006589"/>
    </source>
</evidence>
<dbReference type="Pfam" id="PF12536">
    <property type="entry name" value="DUF3734"/>
    <property type="match status" value="1"/>
</dbReference>
<accession>B1M1H1</accession>
<evidence type="ECO:0000313" key="2">
    <source>
        <dbReference type="EMBL" id="ACB26146.1"/>
    </source>
</evidence>
<dbReference type="Proteomes" id="UP000006589">
    <property type="component" value="Chromosome"/>
</dbReference>
<dbReference type="AlphaFoldDB" id="B1M1H1"/>
<dbReference type="InterPro" id="IPR021095">
    <property type="entry name" value="DUF3734"/>
</dbReference>
<feature type="domain" description="DUF3734" evidence="1">
    <location>
        <begin position="61"/>
        <end position="107"/>
    </location>
</feature>
<dbReference type="KEGG" id="mrd:Mrad2831_4178"/>
<dbReference type="eggNOG" id="COG1752">
    <property type="taxonomic scope" value="Bacteria"/>
</dbReference>
<proteinExistence type="predicted"/>
<name>B1M1H1_METRJ</name>
<dbReference type="HOGENOM" id="CLU_2024012_0_0_5"/>
<dbReference type="GeneID" id="6140237"/>
<dbReference type="EMBL" id="CP001001">
    <property type="protein sequence ID" value="ACB26146.1"/>
    <property type="molecule type" value="Genomic_DNA"/>
</dbReference>
<organism evidence="2 3">
    <name type="scientific">Methylobacterium radiotolerans (strain ATCC 27329 / DSM 1819 / JCM 2831 / NBRC 15690 / NCIMB 10815 / 0-1)</name>
    <dbReference type="NCBI Taxonomy" id="426355"/>
    <lineage>
        <taxon>Bacteria</taxon>
        <taxon>Pseudomonadati</taxon>
        <taxon>Pseudomonadota</taxon>
        <taxon>Alphaproteobacteria</taxon>
        <taxon>Hyphomicrobiales</taxon>
        <taxon>Methylobacteriaceae</taxon>
        <taxon>Methylobacterium</taxon>
    </lineage>
</organism>
<reference evidence="2 3" key="1">
    <citation type="submission" date="2008-03" db="EMBL/GenBank/DDBJ databases">
        <title>Complete sequence of chromosome of Methylobacterium radiotolerans JCM 2831.</title>
        <authorList>
            <consortium name="US DOE Joint Genome Institute"/>
            <person name="Copeland A."/>
            <person name="Lucas S."/>
            <person name="Lapidus A."/>
            <person name="Glavina del Rio T."/>
            <person name="Dalin E."/>
            <person name="Tice H."/>
            <person name="Bruce D."/>
            <person name="Goodwin L."/>
            <person name="Pitluck S."/>
            <person name="Kiss H."/>
            <person name="Brettin T."/>
            <person name="Detter J.C."/>
            <person name="Han C."/>
            <person name="Kuske C.R."/>
            <person name="Schmutz J."/>
            <person name="Larimer F."/>
            <person name="Land M."/>
            <person name="Hauser L."/>
            <person name="Kyrpides N."/>
            <person name="Mikhailova N."/>
            <person name="Marx C.J."/>
            <person name="Richardson P."/>
        </authorList>
    </citation>
    <scope>NUCLEOTIDE SEQUENCE [LARGE SCALE GENOMIC DNA]</scope>
    <source>
        <strain evidence="3">ATCC 27329 / DSM 1819 / JCM 2831 / NBRC 15690 / NCIMB 10815 / 0-1</strain>
    </source>
</reference>
<sequence>MSTDQNRSGSPQVLVLVLAGGNAVGAYHAGAYEALHGSAPRRAIAGLKREYDLRQQLDPSGPAVTLLHLVYRAGPDQLATKSFDYSPSSIRDRWAAGHSDMAARLARLIEPRPEGQRFRHIE</sequence>
<protein>
    <recommendedName>
        <fullName evidence="1">DUF3734 domain-containing protein</fullName>
    </recommendedName>
</protein>
<gene>
    <name evidence="2" type="ordered locus">Mrad2831_4178</name>
</gene>
<dbReference type="PATRIC" id="fig|426355.14.peg.4258"/>
<evidence type="ECO:0000259" key="1">
    <source>
        <dbReference type="Pfam" id="PF12536"/>
    </source>
</evidence>